<dbReference type="PROSITE" id="PS50109">
    <property type="entry name" value="HIS_KIN"/>
    <property type="match status" value="1"/>
</dbReference>
<keyword evidence="9" id="KW-0812">Transmembrane</keyword>
<keyword evidence="12" id="KW-1185">Reference proteome</keyword>
<dbReference type="Pfam" id="PF02518">
    <property type="entry name" value="HATPase_c"/>
    <property type="match status" value="1"/>
</dbReference>
<keyword evidence="9" id="KW-1133">Transmembrane helix</keyword>
<dbReference type="GO" id="GO:0004673">
    <property type="term" value="F:protein histidine kinase activity"/>
    <property type="evidence" value="ECO:0007669"/>
    <property type="project" value="UniProtKB-EC"/>
</dbReference>
<dbReference type="EC" id="2.7.13.3" evidence="2"/>
<feature type="domain" description="Histidine kinase" evidence="10">
    <location>
        <begin position="286"/>
        <end position="417"/>
    </location>
</feature>
<sequence>MIKKSDIKIRNIFIVSMVAILIGPFYITPFNTNFYLTLLPIFLSLFLICFKNDNVVVISMSLGLSTFLFRSIVFYLSNEVPLENVFTQYTPLLVYYLSFGILFQKLKVRQILDNPFNAFLSIWACDSISNVIEVSTRQIWRVVDFSTILSKIMLVGAIRTSIILFIYYLIRYLLIKFQKSERDKYYHESIMFISKLKTELFFLKKSRDNIEDMVAYVHHYYEVTEDEKLKTPFLKIAKDIHEIKKDYLRVIAGMDTIFHSDTNIKYMTNKDILNIVADNALKLIKSKDKNIALSVHYDQIFLTNDFYSIISILNNLTINSIDSIESFGEIDIEMTFKDEEIEITVVDTGEGIPEDKMEVIFKSGYTTKYDAETGKMSTGLGLSHVHNIVTESFNGVIKVESKIKKGTKMIIDIPKETLMRGGETDDNNLYSR</sequence>
<dbReference type="PRINTS" id="PR00344">
    <property type="entry name" value="BCTRLSENSOR"/>
</dbReference>
<evidence type="ECO:0000313" key="12">
    <source>
        <dbReference type="Proteomes" id="UP000006875"/>
    </source>
</evidence>
<evidence type="ECO:0000256" key="1">
    <source>
        <dbReference type="ARBA" id="ARBA00000085"/>
    </source>
</evidence>
<dbReference type="InterPro" id="IPR005467">
    <property type="entry name" value="His_kinase_dom"/>
</dbReference>
<dbReference type="InterPro" id="IPR004358">
    <property type="entry name" value="Sig_transdc_His_kin-like_C"/>
</dbReference>
<evidence type="ECO:0000256" key="2">
    <source>
        <dbReference type="ARBA" id="ARBA00012438"/>
    </source>
</evidence>
<reference evidence="11 12" key="1">
    <citation type="journal article" date="2010" name="Stand. Genomic Sci.">
        <title>Complete genome sequence of Ilyobacter polytropus type strain (CuHbu1).</title>
        <authorList>
            <person name="Sikorski J."/>
            <person name="Chertkov O."/>
            <person name="Lapidus A."/>
            <person name="Nolan M."/>
            <person name="Lucas S."/>
            <person name="Del Rio T.G."/>
            <person name="Tice H."/>
            <person name="Cheng J.F."/>
            <person name="Tapia R."/>
            <person name="Han C."/>
            <person name="Goodwin L."/>
            <person name="Pitluck S."/>
            <person name="Liolios K."/>
            <person name="Ivanova N."/>
            <person name="Mavromatis K."/>
            <person name="Mikhailova N."/>
            <person name="Pati A."/>
            <person name="Chen A."/>
            <person name="Palaniappan K."/>
            <person name="Land M."/>
            <person name="Hauser L."/>
            <person name="Chang Y.J."/>
            <person name="Jeffries C.D."/>
            <person name="Brambilla E."/>
            <person name="Yasawong M."/>
            <person name="Rohde M."/>
            <person name="Pukall R."/>
            <person name="Spring S."/>
            <person name="Goker M."/>
            <person name="Woyke T."/>
            <person name="Bristow J."/>
            <person name="Eisen J.A."/>
            <person name="Markowitz V."/>
            <person name="Hugenholtz P."/>
            <person name="Kyrpides N.C."/>
            <person name="Klenk H.P."/>
        </authorList>
    </citation>
    <scope>NUCLEOTIDE SEQUENCE [LARGE SCALE GENOMIC DNA]</scope>
    <source>
        <strain evidence="12">ATCC 51220 / DSM 2926 / LMG 16218 / CuHBu1</strain>
        <plasmid evidence="12">pILYOP01</plasmid>
    </source>
</reference>
<comment type="catalytic activity">
    <reaction evidence="1">
        <text>ATP + protein L-histidine = ADP + protein N-phospho-L-histidine.</text>
        <dbReference type="EC" id="2.7.13.3"/>
    </reaction>
</comment>
<evidence type="ECO:0000256" key="4">
    <source>
        <dbReference type="ARBA" id="ARBA00022679"/>
    </source>
</evidence>
<dbReference type="OrthoDB" id="9813151at2"/>
<dbReference type="Gene3D" id="3.30.565.10">
    <property type="entry name" value="Histidine kinase-like ATPase, C-terminal domain"/>
    <property type="match status" value="1"/>
</dbReference>
<evidence type="ECO:0000256" key="9">
    <source>
        <dbReference type="SAM" id="Phobius"/>
    </source>
</evidence>
<dbReference type="HOGENOM" id="CLU_052005_1_0_0"/>
<dbReference type="SMART" id="SM00387">
    <property type="entry name" value="HATPase_c"/>
    <property type="match status" value="1"/>
</dbReference>
<dbReference type="PANTHER" id="PTHR43065">
    <property type="entry name" value="SENSOR HISTIDINE KINASE"/>
    <property type="match status" value="1"/>
</dbReference>
<keyword evidence="8" id="KW-0902">Two-component regulatory system</keyword>
<feature type="transmembrane region" description="Helical" evidence="9">
    <location>
        <begin position="86"/>
        <end position="103"/>
    </location>
</feature>
<evidence type="ECO:0000256" key="8">
    <source>
        <dbReference type="ARBA" id="ARBA00023012"/>
    </source>
</evidence>
<keyword evidence="3" id="KW-0597">Phosphoprotein</keyword>
<dbReference type="GO" id="GO:0000160">
    <property type="term" value="P:phosphorelay signal transduction system"/>
    <property type="evidence" value="ECO:0007669"/>
    <property type="project" value="UniProtKB-KW"/>
</dbReference>
<dbReference type="InterPro" id="IPR003594">
    <property type="entry name" value="HATPase_dom"/>
</dbReference>
<keyword evidence="6 11" id="KW-0418">Kinase</keyword>
<name>E3HBY7_ILYPC</name>
<dbReference type="SUPFAM" id="SSF55874">
    <property type="entry name" value="ATPase domain of HSP90 chaperone/DNA topoisomerase II/histidine kinase"/>
    <property type="match status" value="1"/>
</dbReference>
<dbReference type="EMBL" id="CP002282">
    <property type="protein sequence ID" value="ADO84313.1"/>
    <property type="molecule type" value="Genomic_DNA"/>
</dbReference>
<dbReference type="InterPro" id="IPR036890">
    <property type="entry name" value="HATPase_C_sf"/>
</dbReference>
<evidence type="ECO:0000313" key="11">
    <source>
        <dbReference type="EMBL" id="ADO84313.1"/>
    </source>
</evidence>
<evidence type="ECO:0000256" key="5">
    <source>
        <dbReference type="ARBA" id="ARBA00022741"/>
    </source>
</evidence>
<accession>E3HBY7</accession>
<keyword evidence="9" id="KW-0472">Membrane</keyword>
<dbReference type="PANTHER" id="PTHR43065:SF10">
    <property type="entry name" value="PEROXIDE STRESS-ACTIVATED HISTIDINE KINASE MAK3"/>
    <property type="match status" value="1"/>
</dbReference>
<feature type="transmembrane region" description="Helical" evidence="9">
    <location>
        <begin position="34"/>
        <end position="50"/>
    </location>
</feature>
<geneLocation type="plasmid" evidence="11 12">
    <name>pILYOP01</name>
</geneLocation>
<evidence type="ECO:0000259" key="10">
    <source>
        <dbReference type="PROSITE" id="PS50109"/>
    </source>
</evidence>
<protein>
    <recommendedName>
        <fullName evidence="2">histidine kinase</fullName>
        <ecNumber evidence="2">2.7.13.3</ecNumber>
    </recommendedName>
</protein>
<keyword evidence="7" id="KW-0067">ATP-binding</keyword>
<dbReference type="Proteomes" id="UP000006875">
    <property type="component" value="Plasmid pILYOP01"/>
</dbReference>
<dbReference type="KEGG" id="ipo:Ilyop_2554"/>
<gene>
    <name evidence="11" type="ordered locus">Ilyop_2554</name>
</gene>
<feature type="transmembrane region" description="Helical" evidence="9">
    <location>
        <begin position="152"/>
        <end position="174"/>
    </location>
</feature>
<feature type="transmembrane region" description="Helical" evidence="9">
    <location>
        <begin position="55"/>
        <end position="74"/>
    </location>
</feature>
<organism evidence="11 12">
    <name type="scientific">Ilyobacter polytropus (strain ATCC 51220 / DSM 2926 / LMG 16218 / CuHBu1)</name>
    <dbReference type="NCBI Taxonomy" id="572544"/>
    <lineage>
        <taxon>Bacteria</taxon>
        <taxon>Fusobacteriati</taxon>
        <taxon>Fusobacteriota</taxon>
        <taxon>Fusobacteriia</taxon>
        <taxon>Fusobacteriales</taxon>
        <taxon>Fusobacteriaceae</taxon>
        <taxon>Ilyobacter</taxon>
    </lineage>
</organism>
<evidence type="ECO:0000256" key="7">
    <source>
        <dbReference type="ARBA" id="ARBA00022840"/>
    </source>
</evidence>
<keyword evidence="11" id="KW-0614">Plasmid</keyword>
<feature type="transmembrane region" description="Helical" evidence="9">
    <location>
        <begin position="12"/>
        <end position="28"/>
    </location>
</feature>
<dbReference type="AlphaFoldDB" id="E3HBY7"/>
<keyword evidence="4" id="KW-0808">Transferase</keyword>
<evidence type="ECO:0000256" key="3">
    <source>
        <dbReference type="ARBA" id="ARBA00022553"/>
    </source>
</evidence>
<proteinExistence type="predicted"/>
<dbReference type="GO" id="GO:0005524">
    <property type="term" value="F:ATP binding"/>
    <property type="evidence" value="ECO:0007669"/>
    <property type="project" value="UniProtKB-KW"/>
</dbReference>
<evidence type="ECO:0000256" key="6">
    <source>
        <dbReference type="ARBA" id="ARBA00022777"/>
    </source>
</evidence>
<keyword evidence="5" id="KW-0547">Nucleotide-binding</keyword>